<dbReference type="Proteomes" id="UP001231109">
    <property type="component" value="Unassembled WGS sequence"/>
</dbReference>
<keyword evidence="1" id="KW-0560">Oxidoreductase</keyword>
<evidence type="ECO:0000259" key="2">
    <source>
        <dbReference type="Pfam" id="PF01266"/>
    </source>
</evidence>
<dbReference type="PANTHER" id="PTHR13847:SF289">
    <property type="entry name" value="GLYCINE OXIDASE"/>
    <property type="match status" value="1"/>
</dbReference>
<gene>
    <name evidence="3" type="ORF">ORJ04_20490</name>
</gene>
<protein>
    <submittedName>
        <fullName evidence="3">FAD-dependent oxidoreductase</fullName>
    </submittedName>
</protein>
<dbReference type="SUPFAM" id="SSF54373">
    <property type="entry name" value="FAD-linked reductases, C-terminal domain"/>
    <property type="match status" value="1"/>
</dbReference>
<evidence type="ECO:0000313" key="3">
    <source>
        <dbReference type="EMBL" id="MDP5138331.1"/>
    </source>
</evidence>
<dbReference type="InterPro" id="IPR036188">
    <property type="entry name" value="FAD/NAD-bd_sf"/>
</dbReference>
<dbReference type="InterPro" id="IPR006076">
    <property type="entry name" value="FAD-dep_OxRdtase"/>
</dbReference>
<dbReference type="Gene3D" id="3.30.9.10">
    <property type="entry name" value="D-Amino Acid Oxidase, subunit A, domain 2"/>
    <property type="match status" value="1"/>
</dbReference>
<comment type="caution">
    <text evidence="3">The sequence shown here is derived from an EMBL/GenBank/DDBJ whole genome shotgun (WGS) entry which is preliminary data.</text>
</comment>
<sequence>MRPQLIIAGGGLMGRLCALALSEPNLWPATPRIRLLVQGTFSPNTAAVQNAAAHVAAAMLAPLAESVLLDSSLVDLAYRSIALWHNLQQQLPDFALQQRGSILLAHPQQQHLLQHFVSQIKRHAQYQPQWLNKTELAALEPALADRFLHSCLLPAEGQLDNQAFMSLSLQLLKQRGVSLEAQSQVDMQGNQLRCNGKLQSADLIIDCRGLGAKPQISALRAVRGEVLRVRSTAVTLSRPVRLLHPRYALYIAPKPNNIFVIGATELESNEQTAPSVRSALELLSALYAIDPAFAEAEILSLQASARPALPDNKPNLIQQPGMIRVNGLHRHGFLLGPALAEQVAQAAIAQLQHKEAAQCAPMPGLLKGVNQ</sequence>
<organism evidence="3 4">
    <name type="scientific">Rheinheimera baltica</name>
    <dbReference type="NCBI Taxonomy" id="67576"/>
    <lineage>
        <taxon>Bacteria</taxon>
        <taxon>Pseudomonadati</taxon>
        <taxon>Pseudomonadota</taxon>
        <taxon>Gammaproteobacteria</taxon>
        <taxon>Chromatiales</taxon>
        <taxon>Chromatiaceae</taxon>
        <taxon>Rheinheimera</taxon>
    </lineage>
</organism>
<feature type="domain" description="FAD dependent oxidoreductase" evidence="2">
    <location>
        <begin position="5"/>
        <end position="345"/>
    </location>
</feature>
<dbReference type="EMBL" id="JAPJDZ010000133">
    <property type="protein sequence ID" value="MDP5138331.1"/>
    <property type="molecule type" value="Genomic_DNA"/>
</dbReference>
<dbReference type="Gene3D" id="3.50.50.60">
    <property type="entry name" value="FAD/NAD(P)-binding domain"/>
    <property type="match status" value="1"/>
</dbReference>
<evidence type="ECO:0000313" key="4">
    <source>
        <dbReference type="Proteomes" id="UP001231109"/>
    </source>
</evidence>
<accession>A0ABT9I5V5</accession>
<proteinExistence type="predicted"/>
<dbReference type="PANTHER" id="PTHR13847">
    <property type="entry name" value="SARCOSINE DEHYDROGENASE-RELATED"/>
    <property type="match status" value="1"/>
</dbReference>
<name>A0ABT9I5V5_9GAMM</name>
<keyword evidence="4" id="KW-1185">Reference proteome</keyword>
<reference evidence="3 4" key="1">
    <citation type="submission" date="2022-11" db="EMBL/GenBank/DDBJ databases">
        <title>Viruses from the air-sea interface of a natural surface slick.</title>
        <authorList>
            <person name="Rahlff J."/>
            <person name="Holmfeldt K."/>
        </authorList>
    </citation>
    <scope>NUCLEOTIDE SEQUENCE [LARGE SCALE GENOMIC DNA]</scope>
    <source>
        <strain evidence="3 4">SMS4</strain>
    </source>
</reference>
<dbReference type="Pfam" id="PF01266">
    <property type="entry name" value="DAO"/>
    <property type="match status" value="1"/>
</dbReference>
<dbReference type="RefSeq" id="WP_305977471.1">
    <property type="nucleotide sequence ID" value="NZ_JAPJDZ010000133.1"/>
</dbReference>
<dbReference type="SUPFAM" id="SSF51905">
    <property type="entry name" value="FAD/NAD(P)-binding domain"/>
    <property type="match status" value="1"/>
</dbReference>
<evidence type="ECO:0000256" key="1">
    <source>
        <dbReference type="ARBA" id="ARBA00023002"/>
    </source>
</evidence>